<protein>
    <submittedName>
        <fullName evidence="1">Uncharacterized protein</fullName>
    </submittedName>
</protein>
<reference evidence="2" key="1">
    <citation type="submission" date="2017-01" db="EMBL/GenBank/DDBJ databases">
        <title>Comparative genomics of anhydrobiosis in the tardigrade Hypsibius dujardini.</title>
        <authorList>
            <person name="Yoshida Y."/>
            <person name="Koutsovoulos G."/>
            <person name="Laetsch D."/>
            <person name="Stevens L."/>
            <person name="Kumar S."/>
            <person name="Horikawa D."/>
            <person name="Ishino K."/>
            <person name="Komine S."/>
            <person name="Tomita M."/>
            <person name="Blaxter M."/>
            <person name="Arakawa K."/>
        </authorList>
    </citation>
    <scope>NUCLEOTIDE SEQUENCE [LARGE SCALE GENOMIC DNA]</scope>
    <source>
        <strain evidence="2">Z151</strain>
    </source>
</reference>
<comment type="caution">
    <text evidence="1">The sequence shown here is derived from an EMBL/GenBank/DDBJ whole genome shotgun (WGS) entry which is preliminary data.</text>
</comment>
<dbReference type="Proteomes" id="UP000192578">
    <property type="component" value="Unassembled WGS sequence"/>
</dbReference>
<gene>
    <name evidence="1" type="ORF">BV898_02555</name>
</gene>
<evidence type="ECO:0000313" key="1">
    <source>
        <dbReference type="EMBL" id="OQV23433.1"/>
    </source>
</evidence>
<accession>A0A1W0X7F8</accession>
<keyword evidence="2" id="KW-1185">Reference proteome</keyword>
<sequence>MPAPIISETRGAILAHHQNGHSHRKIVDGLFDLSFSVSKSTVTRVITEFEREKRGIPKPAKKVGPQCLPSKYTMDLIRKVDAATNVDNPSTLDQLKRVSYCGATGIYFVLVTSKVNSTFFLNNIVKPILEKDVPRLYPGEEHKVILDFDSAPSHTTPAVYFYLKSKKSQVHRERGLNGQQP</sequence>
<evidence type="ECO:0000313" key="2">
    <source>
        <dbReference type="Proteomes" id="UP000192578"/>
    </source>
</evidence>
<dbReference type="AlphaFoldDB" id="A0A1W0X7F8"/>
<dbReference type="OrthoDB" id="10232429at2759"/>
<organism evidence="1 2">
    <name type="scientific">Hypsibius exemplaris</name>
    <name type="common">Freshwater tardigrade</name>
    <dbReference type="NCBI Taxonomy" id="2072580"/>
    <lineage>
        <taxon>Eukaryota</taxon>
        <taxon>Metazoa</taxon>
        <taxon>Ecdysozoa</taxon>
        <taxon>Tardigrada</taxon>
        <taxon>Eutardigrada</taxon>
        <taxon>Parachela</taxon>
        <taxon>Hypsibioidea</taxon>
        <taxon>Hypsibiidae</taxon>
        <taxon>Hypsibius</taxon>
    </lineage>
</organism>
<dbReference type="EMBL" id="MTYJ01000011">
    <property type="protein sequence ID" value="OQV23433.1"/>
    <property type="molecule type" value="Genomic_DNA"/>
</dbReference>
<proteinExistence type="predicted"/>
<name>A0A1W0X7F8_HYPEX</name>